<dbReference type="PROSITE" id="PS51371">
    <property type="entry name" value="CBS"/>
    <property type="match status" value="2"/>
</dbReference>
<dbReference type="Proteomes" id="UP001172083">
    <property type="component" value="Unassembled WGS sequence"/>
</dbReference>
<keyword evidence="5" id="KW-1185">Reference proteome</keyword>
<evidence type="ECO:0000256" key="2">
    <source>
        <dbReference type="PROSITE-ProRule" id="PRU00703"/>
    </source>
</evidence>
<name>A0ABT8L3N8_9BACT</name>
<dbReference type="Pfam" id="PF00571">
    <property type="entry name" value="CBS"/>
    <property type="match status" value="2"/>
</dbReference>
<evidence type="ECO:0000259" key="3">
    <source>
        <dbReference type="PROSITE" id="PS51371"/>
    </source>
</evidence>
<comment type="caution">
    <text evidence="4">The sequence shown here is derived from an EMBL/GenBank/DDBJ whole genome shotgun (WGS) entry which is preliminary data.</text>
</comment>
<dbReference type="CDD" id="cd04629">
    <property type="entry name" value="CBS_pair_bac"/>
    <property type="match status" value="1"/>
</dbReference>
<protein>
    <submittedName>
        <fullName evidence="4">CBS domain-containing protein</fullName>
    </submittedName>
</protein>
<dbReference type="EMBL" id="JAUJEB010000001">
    <property type="protein sequence ID" value="MDN5211071.1"/>
    <property type="molecule type" value="Genomic_DNA"/>
</dbReference>
<feature type="domain" description="CBS" evidence="3">
    <location>
        <begin position="26"/>
        <end position="84"/>
    </location>
</feature>
<dbReference type="InterPro" id="IPR044729">
    <property type="entry name" value="CBS_bac"/>
</dbReference>
<evidence type="ECO:0000256" key="1">
    <source>
        <dbReference type="ARBA" id="ARBA00023122"/>
    </source>
</evidence>
<dbReference type="RefSeq" id="WP_346756407.1">
    <property type="nucleotide sequence ID" value="NZ_JAUJEB010000001.1"/>
</dbReference>
<dbReference type="InterPro" id="IPR051257">
    <property type="entry name" value="Diverse_CBS-Domain"/>
</dbReference>
<evidence type="ECO:0000313" key="5">
    <source>
        <dbReference type="Proteomes" id="UP001172083"/>
    </source>
</evidence>
<proteinExistence type="predicted"/>
<dbReference type="InterPro" id="IPR046342">
    <property type="entry name" value="CBS_dom_sf"/>
</dbReference>
<feature type="domain" description="CBS" evidence="3">
    <location>
        <begin position="95"/>
        <end position="152"/>
    </location>
</feature>
<sequence>MNFTPRKAENPASSKLMSFPEVSQYMATDEVTLQPELTINEAIDVLLNFKVTGVPVLDAERKIVGMLTEKDCLRLIIDSAYNNLPYEDKRVSDYMSAVVKTISIDSDILDVANEFLTTNFRKFPVVNEHGRLMGQVSRRDILKAIRDIKNTTW</sequence>
<dbReference type="SMART" id="SM00116">
    <property type="entry name" value="CBS"/>
    <property type="match status" value="2"/>
</dbReference>
<dbReference type="Gene3D" id="3.10.580.10">
    <property type="entry name" value="CBS-domain"/>
    <property type="match status" value="1"/>
</dbReference>
<reference evidence="4" key="1">
    <citation type="submission" date="2023-06" db="EMBL/GenBank/DDBJ databases">
        <title>Genomic of Agaribacillus aureum.</title>
        <authorList>
            <person name="Wang G."/>
        </authorList>
    </citation>
    <scope>NUCLEOTIDE SEQUENCE</scope>
    <source>
        <strain evidence="4">BMA12</strain>
    </source>
</reference>
<dbReference type="SUPFAM" id="SSF54631">
    <property type="entry name" value="CBS-domain pair"/>
    <property type="match status" value="1"/>
</dbReference>
<organism evidence="4 5">
    <name type="scientific">Agaribacillus aureus</name>
    <dbReference type="NCBI Taxonomy" id="3051825"/>
    <lineage>
        <taxon>Bacteria</taxon>
        <taxon>Pseudomonadati</taxon>
        <taxon>Bacteroidota</taxon>
        <taxon>Cytophagia</taxon>
        <taxon>Cytophagales</taxon>
        <taxon>Splendidivirgaceae</taxon>
        <taxon>Agaribacillus</taxon>
    </lineage>
</organism>
<dbReference type="PANTHER" id="PTHR43080:SF26">
    <property type="entry name" value="REGULATORY PROTEIN"/>
    <property type="match status" value="1"/>
</dbReference>
<evidence type="ECO:0000313" key="4">
    <source>
        <dbReference type="EMBL" id="MDN5211071.1"/>
    </source>
</evidence>
<dbReference type="InterPro" id="IPR000644">
    <property type="entry name" value="CBS_dom"/>
</dbReference>
<keyword evidence="1 2" id="KW-0129">CBS domain</keyword>
<dbReference type="PANTHER" id="PTHR43080">
    <property type="entry name" value="CBS DOMAIN-CONTAINING PROTEIN CBSX3, MITOCHONDRIAL"/>
    <property type="match status" value="1"/>
</dbReference>
<gene>
    <name evidence="4" type="ORF">QQ020_03390</name>
</gene>
<accession>A0ABT8L3N8</accession>